<comment type="similarity">
    <text evidence="1">Belongs to the complex I 51 kDa subunit family.</text>
</comment>
<keyword evidence="3" id="KW-0479">Metal-binding</keyword>
<evidence type="ECO:0000256" key="4">
    <source>
        <dbReference type="ARBA" id="ARBA00023004"/>
    </source>
</evidence>
<keyword evidence="7" id="KW-0830">Ubiquinone</keyword>
<dbReference type="InterPro" id="IPR037207">
    <property type="entry name" value="Nuop51_4Fe4S-bd_sf"/>
</dbReference>
<sequence>MPSYQNILSNRYTLARSWTLEVAERAGAYQQARKALTSMTPDQIKAEVKAANIRGRGGAGFPAGMKWGFLAPKKEGQEVYLVINADEGEPGTFKDRTIMEKDPHRLIEGCIIAMYAIGAHKCWIYVRCELVLAIARLEAAIREAHARGFLGARPFGKEHALDIHVHPGAGAYICGEETSLLNSLEGKRGEPRLKPPFPAVKGAFGMPTIVNNVETISAVPDVVAMGGEAWSNISLLPPEMKDGGTRLYGISGHVKRPGVYEAPVGITMRELIYDFGGGMLHPDRKLKGVIPGGSSTPVLREQDKVEAKDPKHPLNKWHGKSHLDVPMAVDTYRGIGTMLGTCCAIVMDTSVSMVEASRNLMKFYAHESCGQCTPCREGTGWLANVLDQIAAGRGKPSDVDLLVDISNNMMGNTICALADGTAMPMLAFVRKFRKEFLEAAEKGLPQSARLDEAIRSQLVRREAA</sequence>
<dbReference type="FunFam" id="3.40.50.11540:FF:000001">
    <property type="entry name" value="NADH dehydrogenase [ubiquinone] flavoprotein 1, mitochondrial"/>
    <property type="match status" value="1"/>
</dbReference>
<keyword evidence="2" id="KW-0004">4Fe-4S</keyword>
<dbReference type="STRING" id="927083.DB32_003275"/>
<dbReference type="RefSeq" id="WP_075097532.1">
    <property type="nucleotide sequence ID" value="NZ_CP011125.1"/>
</dbReference>
<dbReference type="SUPFAM" id="SSF142984">
    <property type="entry name" value="Nqo1 middle domain-like"/>
    <property type="match status" value="1"/>
</dbReference>
<dbReference type="Pfam" id="PF01512">
    <property type="entry name" value="Complex1_51K"/>
    <property type="match status" value="1"/>
</dbReference>
<dbReference type="PROSITE" id="PS00644">
    <property type="entry name" value="COMPLEX1_51K_1"/>
    <property type="match status" value="1"/>
</dbReference>
<evidence type="ECO:0000256" key="5">
    <source>
        <dbReference type="ARBA" id="ARBA00023014"/>
    </source>
</evidence>
<dbReference type="Gene3D" id="3.10.20.600">
    <property type="match status" value="1"/>
</dbReference>
<keyword evidence="5" id="KW-0411">Iron-sulfur</keyword>
<feature type="domain" description="NADH-ubiquinone oxidoreductase 51kDa subunit iron-sulphur binding" evidence="6">
    <location>
        <begin position="354"/>
        <end position="399"/>
    </location>
</feature>
<gene>
    <name evidence="7" type="ORF">DB32_003275</name>
</gene>
<dbReference type="KEGG" id="samy:DB32_003275"/>
<dbReference type="Pfam" id="PF10531">
    <property type="entry name" value="SLBB"/>
    <property type="match status" value="1"/>
</dbReference>
<evidence type="ECO:0000256" key="2">
    <source>
        <dbReference type="ARBA" id="ARBA00022485"/>
    </source>
</evidence>
<dbReference type="SUPFAM" id="SSF142019">
    <property type="entry name" value="Nqo1 FMN-binding domain-like"/>
    <property type="match status" value="1"/>
</dbReference>
<dbReference type="Gene3D" id="6.10.250.1450">
    <property type="match status" value="1"/>
</dbReference>
<dbReference type="Proteomes" id="UP000034883">
    <property type="component" value="Chromosome"/>
</dbReference>
<proteinExistence type="inferred from homology"/>
<evidence type="ECO:0000256" key="3">
    <source>
        <dbReference type="ARBA" id="ARBA00022723"/>
    </source>
</evidence>
<dbReference type="OrthoDB" id="9805533at2"/>
<dbReference type="PANTHER" id="PTHR43578:SF3">
    <property type="entry name" value="NADH-QUINONE OXIDOREDUCTASE SUBUNIT F"/>
    <property type="match status" value="1"/>
</dbReference>
<dbReference type="GO" id="GO:0010181">
    <property type="term" value="F:FMN binding"/>
    <property type="evidence" value="ECO:0007669"/>
    <property type="project" value="InterPro"/>
</dbReference>
<dbReference type="PANTHER" id="PTHR43578">
    <property type="entry name" value="NADH-QUINONE OXIDOREDUCTASE SUBUNIT F"/>
    <property type="match status" value="1"/>
</dbReference>
<evidence type="ECO:0000256" key="1">
    <source>
        <dbReference type="ARBA" id="ARBA00007523"/>
    </source>
</evidence>
<dbReference type="EMBL" id="CP011125">
    <property type="protein sequence ID" value="AKF06126.1"/>
    <property type="molecule type" value="Genomic_DNA"/>
</dbReference>
<dbReference type="InterPro" id="IPR037225">
    <property type="entry name" value="Nuo51_FMN-bd_sf"/>
</dbReference>
<organism evidence="7 8">
    <name type="scientific">Sandaracinus amylolyticus</name>
    <dbReference type="NCBI Taxonomy" id="927083"/>
    <lineage>
        <taxon>Bacteria</taxon>
        <taxon>Pseudomonadati</taxon>
        <taxon>Myxococcota</taxon>
        <taxon>Polyangia</taxon>
        <taxon>Polyangiales</taxon>
        <taxon>Sandaracinaceae</taxon>
        <taxon>Sandaracinus</taxon>
    </lineage>
</organism>
<dbReference type="GO" id="GO:0008137">
    <property type="term" value="F:NADH dehydrogenase (ubiquinone) activity"/>
    <property type="evidence" value="ECO:0007669"/>
    <property type="project" value="InterPro"/>
</dbReference>
<dbReference type="NCBIfam" id="NF010120">
    <property type="entry name" value="PRK13596.1"/>
    <property type="match status" value="1"/>
</dbReference>
<dbReference type="PROSITE" id="PS00645">
    <property type="entry name" value="COMPLEX1_51K_2"/>
    <property type="match status" value="1"/>
</dbReference>
<dbReference type="InterPro" id="IPR019554">
    <property type="entry name" value="Soluble_ligand-bd"/>
</dbReference>
<dbReference type="InterPro" id="IPR001949">
    <property type="entry name" value="NADH-UbQ_OxRdtase_51kDa_CS"/>
</dbReference>
<dbReference type="SMART" id="SM00928">
    <property type="entry name" value="NADH_4Fe-4S"/>
    <property type="match status" value="1"/>
</dbReference>
<keyword evidence="4" id="KW-0408">Iron</keyword>
<dbReference type="AlphaFoldDB" id="A0A0F6YHS6"/>
<evidence type="ECO:0000313" key="7">
    <source>
        <dbReference type="EMBL" id="AKF06126.1"/>
    </source>
</evidence>
<evidence type="ECO:0000259" key="6">
    <source>
        <dbReference type="SMART" id="SM00928"/>
    </source>
</evidence>
<dbReference type="GO" id="GO:0051539">
    <property type="term" value="F:4 iron, 4 sulfur cluster binding"/>
    <property type="evidence" value="ECO:0007669"/>
    <property type="project" value="UniProtKB-KW"/>
</dbReference>
<protein>
    <submittedName>
        <fullName evidence="7">NADH-ubiquinone oxidoreductase chain F</fullName>
    </submittedName>
</protein>
<dbReference type="GO" id="GO:0046872">
    <property type="term" value="F:metal ion binding"/>
    <property type="evidence" value="ECO:0007669"/>
    <property type="project" value="UniProtKB-KW"/>
</dbReference>
<name>A0A0F6YHS6_9BACT</name>
<accession>A0A0F6YHS6</accession>
<dbReference type="InterPro" id="IPR019575">
    <property type="entry name" value="Nuop51_4Fe4S-bd"/>
</dbReference>
<dbReference type="SUPFAM" id="SSF140490">
    <property type="entry name" value="Nqo1C-terminal domain-like"/>
    <property type="match status" value="1"/>
</dbReference>
<dbReference type="Gene3D" id="1.20.1440.230">
    <property type="entry name" value="NADH-ubiquinone oxidoreductase 51kDa subunit, iron-sulphur binding domain"/>
    <property type="match status" value="1"/>
</dbReference>
<dbReference type="Gene3D" id="3.40.50.11540">
    <property type="entry name" value="NADH-ubiquinone oxidoreductase 51kDa subunit"/>
    <property type="match status" value="1"/>
</dbReference>
<dbReference type="FunFam" id="1.20.1440.230:FF:000001">
    <property type="entry name" value="Mitochondrial NADH dehydrogenase flavoprotein 1"/>
    <property type="match status" value="1"/>
</dbReference>
<dbReference type="Pfam" id="PF10589">
    <property type="entry name" value="NADH_4Fe-4S"/>
    <property type="match status" value="1"/>
</dbReference>
<reference evidence="7 8" key="1">
    <citation type="submission" date="2015-03" db="EMBL/GenBank/DDBJ databases">
        <title>Genome assembly of Sandaracinus amylolyticus DSM 53668.</title>
        <authorList>
            <person name="Sharma G."/>
            <person name="Subramanian S."/>
        </authorList>
    </citation>
    <scope>NUCLEOTIDE SEQUENCE [LARGE SCALE GENOMIC DNA]</scope>
    <source>
        <strain evidence="7 8">DSM 53668</strain>
    </source>
</reference>
<evidence type="ECO:0000313" key="8">
    <source>
        <dbReference type="Proteomes" id="UP000034883"/>
    </source>
</evidence>
<keyword evidence="8" id="KW-1185">Reference proteome</keyword>
<dbReference type="InterPro" id="IPR011538">
    <property type="entry name" value="Nuo51_FMN-bd"/>
</dbReference>